<evidence type="ECO:0000313" key="1">
    <source>
        <dbReference type="EMBL" id="KAH1080458.1"/>
    </source>
</evidence>
<dbReference type="Proteomes" id="UP000828251">
    <property type="component" value="Unassembled WGS sequence"/>
</dbReference>
<gene>
    <name evidence="1" type="ORF">J1N35_020219</name>
</gene>
<dbReference type="AlphaFoldDB" id="A0A9D3VC61"/>
<proteinExistence type="predicted"/>
<sequence length="66" mass="7725">MVILMLNNHCNNHKIRIILSPNKAATHIMRTIIMFNLNQLHTELQRVMVMAMVRLRLHSVQSQPPL</sequence>
<comment type="caution">
    <text evidence="1">The sequence shown here is derived from an EMBL/GenBank/DDBJ whole genome shotgun (WGS) entry which is preliminary data.</text>
</comment>
<reference evidence="1 2" key="1">
    <citation type="journal article" date="2021" name="Plant Biotechnol. J.">
        <title>Multi-omics assisted identification of the key and species-specific regulatory components of drought-tolerant mechanisms in Gossypium stocksii.</title>
        <authorList>
            <person name="Yu D."/>
            <person name="Ke L."/>
            <person name="Zhang D."/>
            <person name="Wu Y."/>
            <person name="Sun Y."/>
            <person name="Mei J."/>
            <person name="Sun J."/>
            <person name="Sun Y."/>
        </authorList>
    </citation>
    <scope>NUCLEOTIDE SEQUENCE [LARGE SCALE GENOMIC DNA]</scope>
    <source>
        <strain evidence="2">cv. E1</strain>
        <tissue evidence="1">Leaf</tissue>
    </source>
</reference>
<keyword evidence="2" id="KW-1185">Reference proteome</keyword>
<organism evidence="1 2">
    <name type="scientific">Gossypium stocksii</name>
    <dbReference type="NCBI Taxonomy" id="47602"/>
    <lineage>
        <taxon>Eukaryota</taxon>
        <taxon>Viridiplantae</taxon>
        <taxon>Streptophyta</taxon>
        <taxon>Embryophyta</taxon>
        <taxon>Tracheophyta</taxon>
        <taxon>Spermatophyta</taxon>
        <taxon>Magnoliopsida</taxon>
        <taxon>eudicotyledons</taxon>
        <taxon>Gunneridae</taxon>
        <taxon>Pentapetalae</taxon>
        <taxon>rosids</taxon>
        <taxon>malvids</taxon>
        <taxon>Malvales</taxon>
        <taxon>Malvaceae</taxon>
        <taxon>Malvoideae</taxon>
        <taxon>Gossypium</taxon>
    </lineage>
</organism>
<dbReference type="EMBL" id="JAIQCV010000007">
    <property type="protein sequence ID" value="KAH1080458.1"/>
    <property type="molecule type" value="Genomic_DNA"/>
</dbReference>
<protein>
    <submittedName>
        <fullName evidence="1">Uncharacterized protein</fullName>
    </submittedName>
</protein>
<evidence type="ECO:0000313" key="2">
    <source>
        <dbReference type="Proteomes" id="UP000828251"/>
    </source>
</evidence>
<feature type="non-terminal residue" evidence="1">
    <location>
        <position position="66"/>
    </location>
</feature>
<accession>A0A9D3VC61</accession>
<name>A0A9D3VC61_9ROSI</name>